<organism evidence="1 2">
    <name type="scientific">Cloeon dipterum</name>
    <dbReference type="NCBI Taxonomy" id="197152"/>
    <lineage>
        <taxon>Eukaryota</taxon>
        <taxon>Metazoa</taxon>
        <taxon>Ecdysozoa</taxon>
        <taxon>Arthropoda</taxon>
        <taxon>Hexapoda</taxon>
        <taxon>Insecta</taxon>
        <taxon>Pterygota</taxon>
        <taxon>Palaeoptera</taxon>
        <taxon>Ephemeroptera</taxon>
        <taxon>Pisciforma</taxon>
        <taxon>Baetidae</taxon>
        <taxon>Cloeon</taxon>
    </lineage>
</organism>
<evidence type="ECO:0000313" key="2">
    <source>
        <dbReference type="Proteomes" id="UP000494165"/>
    </source>
</evidence>
<dbReference type="Proteomes" id="UP000494165">
    <property type="component" value="Unassembled WGS sequence"/>
</dbReference>
<proteinExistence type="predicted"/>
<keyword evidence="2" id="KW-1185">Reference proteome</keyword>
<evidence type="ECO:0000313" key="1">
    <source>
        <dbReference type="EMBL" id="CAB3389087.1"/>
    </source>
</evidence>
<feature type="non-terminal residue" evidence="1">
    <location>
        <position position="22"/>
    </location>
</feature>
<dbReference type="AlphaFoldDB" id="A0A8S1E7T8"/>
<accession>A0A8S1E7T8</accession>
<gene>
    <name evidence="1" type="ORF">CLODIP_2_CD14569</name>
</gene>
<sequence length="22" mass="2450">ARRLLKLATSVMATLQAEIAHR</sequence>
<name>A0A8S1E7T8_9INSE</name>
<protein>
    <submittedName>
        <fullName evidence="1">Uncharacterized protein</fullName>
    </submittedName>
</protein>
<reference evidence="1 2" key="1">
    <citation type="submission" date="2020-04" db="EMBL/GenBank/DDBJ databases">
        <authorList>
            <person name="Alioto T."/>
            <person name="Alioto T."/>
            <person name="Gomez Garrido J."/>
        </authorList>
    </citation>
    <scope>NUCLEOTIDE SEQUENCE [LARGE SCALE GENOMIC DNA]</scope>
</reference>
<dbReference type="EMBL" id="CADEPI010001175">
    <property type="protein sequence ID" value="CAB3389087.1"/>
    <property type="molecule type" value="Genomic_DNA"/>
</dbReference>
<comment type="caution">
    <text evidence="1">The sequence shown here is derived from an EMBL/GenBank/DDBJ whole genome shotgun (WGS) entry which is preliminary data.</text>
</comment>